<keyword evidence="7 15" id="KW-0479">Metal-binding</keyword>
<evidence type="ECO:0000256" key="5">
    <source>
        <dbReference type="ARBA" id="ARBA00022553"/>
    </source>
</evidence>
<evidence type="ECO:0000256" key="10">
    <source>
        <dbReference type="ARBA" id="ARBA00022842"/>
    </source>
</evidence>
<dbReference type="PANTHER" id="PTHR11596:SF5">
    <property type="entry name" value="ALKALINE PHOSPHATASE"/>
    <property type="match status" value="1"/>
</dbReference>
<dbReference type="EMBL" id="KK113248">
    <property type="protein sequence ID" value="KFM59700.1"/>
    <property type="molecule type" value="Genomic_DNA"/>
</dbReference>
<feature type="binding site" evidence="15">
    <location>
        <position position="180"/>
    </location>
    <ligand>
        <name>Mg(2+)</name>
        <dbReference type="ChEBI" id="CHEBI:18420"/>
    </ligand>
</feature>
<feature type="binding site" evidence="15">
    <location>
        <position position="459"/>
    </location>
    <ligand>
        <name>Zn(2+)</name>
        <dbReference type="ChEBI" id="CHEBI:29105"/>
        <label>2</label>
    </ligand>
</feature>
<feature type="non-terminal residue" evidence="19">
    <location>
        <position position="543"/>
    </location>
</feature>
<feature type="binding site" evidence="15">
    <location>
        <position position="67"/>
    </location>
    <ligand>
        <name>Mg(2+)</name>
        <dbReference type="ChEBI" id="CHEBI:18420"/>
    </ligand>
</feature>
<evidence type="ECO:0000256" key="2">
    <source>
        <dbReference type="ARBA" id="ARBA00005984"/>
    </source>
</evidence>
<comment type="cofactor">
    <cofactor evidence="15">
        <name>Zn(2+)</name>
        <dbReference type="ChEBI" id="CHEBI:29105"/>
    </cofactor>
    <text evidence="15">Binds 2 Zn(2+) ions.</text>
</comment>
<protein>
    <recommendedName>
        <fullName evidence="3 17">Alkaline phosphatase</fullName>
        <ecNumber evidence="3 17">3.1.3.1</ecNumber>
    </recommendedName>
</protein>
<dbReference type="PRINTS" id="PR00113">
    <property type="entry name" value="ALKPHPHTASE"/>
</dbReference>
<evidence type="ECO:0000313" key="19">
    <source>
        <dbReference type="EMBL" id="KFM59700.1"/>
    </source>
</evidence>
<evidence type="ECO:0000313" key="20">
    <source>
        <dbReference type="Proteomes" id="UP000054359"/>
    </source>
</evidence>
<dbReference type="OrthoDB" id="5818554at2759"/>
<keyword evidence="10 15" id="KW-0460">Magnesium</keyword>
<comment type="catalytic activity">
    <reaction evidence="17">
        <text>a phosphate monoester + H2O = an alcohol + phosphate</text>
        <dbReference type="Rhea" id="RHEA:15017"/>
        <dbReference type="ChEBI" id="CHEBI:15377"/>
        <dbReference type="ChEBI" id="CHEBI:30879"/>
        <dbReference type="ChEBI" id="CHEBI:43474"/>
        <dbReference type="ChEBI" id="CHEBI:67140"/>
        <dbReference type="EC" id="3.1.3.1"/>
    </reaction>
</comment>
<dbReference type="SUPFAM" id="SSF53649">
    <property type="entry name" value="Alkaline phosphatase-like"/>
    <property type="match status" value="1"/>
</dbReference>
<feature type="binding site" evidence="15">
    <location>
        <position position="343"/>
    </location>
    <ligand>
        <name>Zn(2+)</name>
        <dbReference type="ChEBI" id="CHEBI:29105"/>
        <label>2</label>
    </ligand>
</feature>
<dbReference type="Pfam" id="PF00245">
    <property type="entry name" value="Alk_phosphatase"/>
    <property type="match status" value="1"/>
</dbReference>
<dbReference type="PROSITE" id="PS00123">
    <property type="entry name" value="ALKALINE_PHOSPHATASE"/>
    <property type="match status" value="1"/>
</dbReference>
<reference evidence="19 20" key="1">
    <citation type="submission" date="2013-11" db="EMBL/GenBank/DDBJ databases">
        <title>Genome sequencing of Stegodyphus mimosarum.</title>
        <authorList>
            <person name="Bechsgaard J."/>
        </authorList>
    </citation>
    <scope>NUCLEOTIDE SEQUENCE [LARGE SCALE GENOMIC DNA]</scope>
</reference>
<sequence length="543" mass="60184">MATGRQLMLVFLVTMRGIFGYANSIGVSAAEESPTFWFEMGQEDLQDALRVIPNNRIAKNIIIFVGDGMGLTNVMSARVYQGQKEGRPGEDSQLSFEKFPYVALSKTYSVSHQVPDSASTATALFTGTKTNSATIGVSARAKVNDCNSLFGNELTSILDWAQEAGKDTGLVTTTRVTHATPAALYGHSPHRDWETDSKMPKNATRCKDLARQLVEDLPGRDLKVIFGGGRKQFKPITYLDPTENKTGSRLDGIDLIDYWIKEKENRNSRAKYITTAEELASINRGSVDYLLGLFNYNHMKFEIDKKKEGNDEPSLSMMTKAAINMLQKNNKGFFLMVEGGRIDHAHHLNNARRALSETVSLAEAVQTAVNMTSPKDTLIVVTSDHSHVLTVNGYPKRGNPILGVAGVSNKDNMTYTTLMYTNGPSHHMVNGKRRNLNGTDTGSKNFFQDALVPLSDETHGGEDVPVYATGPMAHLFRGVVEQNYIPHVMAYASCIGRNKQHCQRIGERLPLTSVENGALHRKPSWIFIALITFQFLLRRNIFL</sequence>
<dbReference type="STRING" id="407821.A0A087T3L1"/>
<evidence type="ECO:0000256" key="8">
    <source>
        <dbReference type="ARBA" id="ARBA00022801"/>
    </source>
</evidence>
<evidence type="ECO:0000256" key="16">
    <source>
        <dbReference type="RuleBase" id="RU003946"/>
    </source>
</evidence>
<dbReference type="GO" id="GO:0005886">
    <property type="term" value="C:plasma membrane"/>
    <property type="evidence" value="ECO:0007669"/>
    <property type="project" value="UniProtKB-SubCell"/>
</dbReference>
<dbReference type="FunFam" id="3.40.720.10:FF:000008">
    <property type="entry name" value="Alkaline phosphatase"/>
    <property type="match status" value="1"/>
</dbReference>
<dbReference type="AlphaFoldDB" id="A0A087T3L1"/>
<evidence type="ECO:0000256" key="12">
    <source>
        <dbReference type="ARBA" id="ARBA00023180"/>
    </source>
</evidence>
<proteinExistence type="inferred from homology"/>
<dbReference type="InterPro" id="IPR001952">
    <property type="entry name" value="Alkaline_phosphatase"/>
</dbReference>
<keyword evidence="18" id="KW-0732">Signal</keyword>
<evidence type="ECO:0000256" key="14">
    <source>
        <dbReference type="PIRSR" id="PIRSR601952-1"/>
    </source>
</evidence>
<keyword evidence="4" id="KW-1003">Cell membrane</keyword>
<dbReference type="CDD" id="cd16012">
    <property type="entry name" value="ALP"/>
    <property type="match status" value="1"/>
</dbReference>
<feature type="chain" id="PRO_5001829348" description="Alkaline phosphatase" evidence="18">
    <location>
        <begin position="25"/>
        <end position="543"/>
    </location>
</feature>
<feature type="signal peptide" evidence="18">
    <location>
        <begin position="1"/>
        <end position="24"/>
    </location>
</feature>
<dbReference type="InterPro" id="IPR018299">
    <property type="entry name" value="Alkaline_phosphatase_AS"/>
</dbReference>
<keyword evidence="9 15" id="KW-0862">Zinc</keyword>
<dbReference type="EC" id="3.1.3.1" evidence="3 17"/>
<feature type="binding site" evidence="15">
    <location>
        <position position="384"/>
    </location>
    <ligand>
        <name>Zn(2+)</name>
        <dbReference type="ChEBI" id="CHEBI:29105"/>
        <label>2</label>
    </ligand>
</feature>
<keyword evidence="13" id="KW-0449">Lipoprotein</keyword>
<feature type="binding site" evidence="15">
    <location>
        <position position="338"/>
    </location>
    <ligand>
        <name>Mg(2+)</name>
        <dbReference type="ChEBI" id="CHEBI:18420"/>
    </ligand>
</feature>
<dbReference type="SMART" id="SM00098">
    <property type="entry name" value="alkPPc"/>
    <property type="match status" value="1"/>
</dbReference>
<keyword evidence="20" id="KW-1185">Reference proteome</keyword>
<keyword evidence="11" id="KW-0472">Membrane</keyword>
<keyword evidence="8 17" id="KW-0378">Hydrolase</keyword>
<organism evidence="19 20">
    <name type="scientific">Stegodyphus mimosarum</name>
    <name type="common">African social velvet spider</name>
    <dbReference type="NCBI Taxonomy" id="407821"/>
    <lineage>
        <taxon>Eukaryota</taxon>
        <taxon>Metazoa</taxon>
        <taxon>Ecdysozoa</taxon>
        <taxon>Arthropoda</taxon>
        <taxon>Chelicerata</taxon>
        <taxon>Arachnida</taxon>
        <taxon>Araneae</taxon>
        <taxon>Araneomorphae</taxon>
        <taxon>Entelegynae</taxon>
        <taxon>Eresoidea</taxon>
        <taxon>Eresidae</taxon>
        <taxon>Stegodyphus</taxon>
    </lineage>
</organism>
<evidence type="ECO:0000256" key="9">
    <source>
        <dbReference type="ARBA" id="ARBA00022833"/>
    </source>
</evidence>
<comment type="subcellular location">
    <subcellularLocation>
        <location evidence="1">Cell membrane</location>
        <topology evidence="1">Lipid-anchor</topology>
        <topology evidence="1">GPI-anchor</topology>
    </subcellularLocation>
</comment>
<evidence type="ECO:0000256" key="13">
    <source>
        <dbReference type="ARBA" id="ARBA00023288"/>
    </source>
</evidence>
<dbReference type="Gene3D" id="3.40.720.10">
    <property type="entry name" value="Alkaline Phosphatase, subunit A"/>
    <property type="match status" value="1"/>
</dbReference>
<feature type="binding site" evidence="15">
    <location>
        <position position="385"/>
    </location>
    <ligand>
        <name>Zn(2+)</name>
        <dbReference type="ChEBI" id="CHEBI:29105"/>
        <label>2</label>
    </ligand>
</feature>
<dbReference type="OMA" id="EDAEFWH"/>
<feature type="active site" description="Phosphoserine intermediate" evidence="14">
    <location>
        <position position="117"/>
    </location>
</feature>
<feature type="binding site" evidence="15">
    <location>
        <position position="347"/>
    </location>
    <ligand>
        <name>Zn(2+)</name>
        <dbReference type="ChEBI" id="CHEBI:29105"/>
        <label>2</label>
    </ligand>
</feature>
<evidence type="ECO:0000256" key="3">
    <source>
        <dbReference type="ARBA" id="ARBA00012647"/>
    </source>
</evidence>
<keyword evidence="6" id="KW-0336">GPI-anchor</keyword>
<evidence type="ECO:0000256" key="1">
    <source>
        <dbReference type="ARBA" id="ARBA00004609"/>
    </source>
</evidence>
<dbReference type="GO" id="GO:0046872">
    <property type="term" value="F:metal ion binding"/>
    <property type="evidence" value="ECO:0007669"/>
    <property type="project" value="UniProtKB-KW"/>
</dbReference>
<dbReference type="PANTHER" id="PTHR11596">
    <property type="entry name" value="ALKALINE PHOSPHATASE"/>
    <property type="match status" value="1"/>
</dbReference>
<evidence type="ECO:0000256" key="17">
    <source>
        <dbReference type="RuleBase" id="RU003947"/>
    </source>
</evidence>
<keyword evidence="12" id="KW-0325">Glycoprotein</keyword>
<dbReference type="GO" id="GO:0098552">
    <property type="term" value="C:side of membrane"/>
    <property type="evidence" value="ECO:0007669"/>
    <property type="project" value="UniProtKB-KW"/>
</dbReference>
<accession>A0A087T3L1</accession>
<comment type="cofactor">
    <cofactor evidence="15">
        <name>Mg(2+)</name>
        <dbReference type="ChEBI" id="CHEBI:18420"/>
    </cofactor>
    <text evidence="15">Binds 1 Mg(2+) ion.</text>
</comment>
<evidence type="ECO:0000256" key="7">
    <source>
        <dbReference type="ARBA" id="ARBA00022723"/>
    </source>
</evidence>
<evidence type="ECO:0000256" key="11">
    <source>
        <dbReference type="ARBA" id="ARBA00023136"/>
    </source>
</evidence>
<comment type="similarity">
    <text evidence="2 16">Belongs to the alkaline phosphatase family.</text>
</comment>
<evidence type="ECO:0000256" key="18">
    <source>
        <dbReference type="SAM" id="SignalP"/>
    </source>
</evidence>
<feature type="binding site" evidence="15">
    <location>
        <position position="178"/>
    </location>
    <ligand>
        <name>Mg(2+)</name>
        <dbReference type="ChEBI" id="CHEBI:18420"/>
    </ligand>
</feature>
<evidence type="ECO:0000256" key="6">
    <source>
        <dbReference type="ARBA" id="ARBA00022622"/>
    </source>
</evidence>
<name>A0A087T3L1_STEMI</name>
<dbReference type="Proteomes" id="UP000054359">
    <property type="component" value="Unassembled WGS sequence"/>
</dbReference>
<evidence type="ECO:0000256" key="15">
    <source>
        <dbReference type="PIRSR" id="PIRSR601952-2"/>
    </source>
</evidence>
<keyword evidence="5" id="KW-0597">Phosphoprotein</keyword>
<gene>
    <name evidence="19" type="ORF">X975_26922</name>
</gene>
<evidence type="ECO:0000256" key="4">
    <source>
        <dbReference type="ARBA" id="ARBA00022475"/>
    </source>
</evidence>
<feature type="binding site" evidence="15">
    <location>
        <position position="67"/>
    </location>
    <ligand>
        <name>Zn(2+)</name>
        <dbReference type="ChEBI" id="CHEBI:29105"/>
        <label>2</label>
    </ligand>
</feature>
<dbReference type="GO" id="GO:0004035">
    <property type="term" value="F:alkaline phosphatase activity"/>
    <property type="evidence" value="ECO:0007669"/>
    <property type="project" value="UniProtKB-EC"/>
</dbReference>
<dbReference type="InterPro" id="IPR017850">
    <property type="entry name" value="Alkaline_phosphatase_core_sf"/>
</dbReference>